<comment type="caution">
    <text evidence="3">The sequence shown here is derived from an EMBL/GenBank/DDBJ whole genome shotgun (WGS) entry which is preliminary data.</text>
</comment>
<reference evidence="3 4" key="1">
    <citation type="submission" date="2019-08" db="EMBL/GenBank/DDBJ databases">
        <title>Formosa sediminis sp. nov., isolated from marine sediment.</title>
        <authorList>
            <person name="Cao W.R."/>
        </authorList>
    </citation>
    <scope>NUCLEOTIDE SEQUENCE [LARGE SCALE GENOMIC DNA]</scope>
    <source>
        <strain evidence="3 4">1494</strain>
    </source>
</reference>
<organism evidence="3 4">
    <name type="scientific">Formosa maritima</name>
    <dbReference type="NCBI Taxonomy" id="2592046"/>
    <lineage>
        <taxon>Bacteria</taxon>
        <taxon>Pseudomonadati</taxon>
        <taxon>Bacteroidota</taxon>
        <taxon>Flavobacteriia</taxon>
        <taxon>Flavobacteriales</taxon>
        <taxon>Flavobacteriaceae</taxon>
        <taxon>Formosa</taxon>
    </lineage>
</organism>
<dbReference type="OrthoDB" id="9807410at2"/>
<dbReference type="AlphaFoldDB" id="A0A5D0GRS2"/>
<name>A0A5D0GRS2_9FLAO</name>
<gene>
    <name evidence="3" type="ORF">FVF61_00915</name>
</gene>
<dbReference type="Pfam" id="PF21544">
    <property type="entry name" value="PorZ_N_b_propeller"/>
    <property type="match status" value="1"/>
</dbReference>
<dbReference type="RefSeq" id="WP_148452295.1">
    <property type="nucleotide sequence ID" value="NZ_VSFC01000002.1"/>
</dbReference>
<dbReference type="SUPFAM" id="SSF101898">
    <property type="entry name" value="NHL repeat"/>
    <property type="match status" value="1"/>
</dbReference>
<dbReference type="InterPro" id="IPR048954">
    <property type="entry name" value="PorZ_N"/>
</dbReference>
<dbReference type="Proteomes" id="UP000324550">
    <property type="component" value="Unassembled WGS sequence"/>
</dbReference>
<accession>A0A5D0GRS2</accession>
<dbReference type="Gene3D" id="2.130.10.10">
    <property type="entry name" value="YVTN repeat-like/Quinoprotein amine dehydrogenase"/>
    <property type="match status" value="3"/>
</dbReference>
<dbReference type="Gene3D" id="2.60.40.4070">
    <property type="match status" value="1"/>
</dbReference>
<evidence type="ECO:0000313" key="3">
    <source>
        <dbReference type="EMBL" id="TYA60212.1"/>
    </source>
</evidence>
<dbReference type="InterPro" id="IPR011110">
    <property type="entry name" value="Reg_prop"/>
</dbReference>
<sequence length="780" mass="87073">MKKRIFLLFIIFSSINSIAQDYSALWKGYFSYLNVRDVSQGNGKIYVAAENAIFTYEVNSNEIETITTINGLSGEQISTIHYSEAYEMLIIGYDNGLIEIALENDENILTVVDILDKPTIPPNNKKINHFLEYNEFVYISTDYGISVYDMSRLEFGDTYFIGNGGSQIIINQTTISGDYIYAACYNEGGLKRALISSPDLIDYQQWDSFGGIENFMGIVSTQNGKVYTIRSDRRVYEVIGTNLNFILRIPNSAVLDFREIDNKLLVTNKLNSYLFNDDFVEETVISIPLDYPTQFTVTTIEEEYLYIGTENYGILKIASLNQTDATEIHPDGPLLNSPFAIQSIPNNLWVTYGDYTLTYSPSPKKSRGFSHLVDEAWTNVPFDSVLGANNLNKIAVNPFNNQQVFISSFLNGLLEVNNDSPTILYDETNSALSSLSTTSSNVRVSASVFDINGVLWTMTGRVAKPLVSYDPNSDQWQNFDFTSLIPDPFNGEWGYSDIKIDNNGTKWIGGYNYGLIGFNNNNGIQINNISTEEQNMPSSFVSSIAIDKRNQIWIGTIQGLRVLYNTSDFFTNPSIEASSIIILDDGVPQELLFQTFVADIEVDGSNNKWIATIGAGLYYFSSDGQETIFHFTKNNSPLPSNNVVDVALDQANGIVYIATDKGLVSYGSGGSQTEETLENAFIFPNPVRPTFDINNKKVKIRGITDNMNIKITDIEGNLVAEAQSNTNLRYQGYNLEIDGGTAYWNGKNLGNNTVASGVYLIMLNDLDSFETKVIKLLVVR</sequence>
<evidence type="ECO:0000256" key="1">
    <source>
        <dbReference type="SAM" id="SignalP"/>
    </source>
</evidence>
<feature type="signal peptide" evidence="1">
    <location>
        <begin position="1"/>
        <end position="19"/>
    </location>
</feature>
<protein>
    <submittedName>
        <fullName evidence="3">ABC transporter substrate-binding protein</fullName>
    </submittedName>
</protein>
<keyword evidence="4" id="KW-1185">Reference proteome</keyword>
<proteinExistence type="predicted"/>
<keyword evidence="1" id="KW-0732">Signal</keyword>
<feature type="domain" description="PorZ N-terminal beta-propeller" evidence="2">
    <location>
        <begin position="45"/>
        <end position="206"/>
    </location>
</feature>
<feature type="chain" id="PRO_5022660772" evidence="1">
    <location>
        <begin position="20"/>
        <end position="780"/>
    </location>
</feature>
<evidence type="ECO:0000259" key="2">
    <source>
        <dbReference type="Pfam" id="PF21544"/>
    </source>
</evidence>
<dbReference type="InterPro" id="IPR015943">
    <property type="entry name" value="WD40/YVTN_repeat-like_dom_sf"/>
</dbReference>
<evidence type="ECO:0000313" key="4">
    <source>
        <dbReference type="Proteomes" id="UP000324550"/>
    </source>
</evidence>
<dbReference type="SUPFAM" id="SSF75011">
    <property type="entry name" value="3-carboxy-cis,cis-mucoante lactonizing enzyme"/>
    <property type="match status" value="1"/>
</dbReference>
<dbReference type="Pfam" id="PF07494">
    <property type="entry name" value="Reg_prop"/>
    <property type="match status" value="1"/>
</dbReference>
<dbReference type="EMBL" id="VSFC01000002">
    <property type="protein sequence ID" value="TYA60212.1"/>
    <property type="molecule type" value="Genomic_DNA"/>
</dbReference>